<dbReference type="Proteomes" id="UP000295172">
    <property type="component" value="Unassembled WGS sequence"/>
</dbReference>
<comment type="caution">
    <text evidence="4">The sequence shown here is derived from an EMBL/GenBank/DDBJ whole genome shotgun (WGS) entry which is preliminary data.</text>
</comment>
<dbReference type="RefSeq" id="WP_132324178.1">
    <property type="nucleotide sequence ID" value="NZ_SMKR01000122.1"/>
</dbReference>
<gene>
    <name evidence="4" type="ORF">E1218_24860</name>
</gene>
<dbReference type="PANTHER" id="PTHR45953:SF1">
    <property type="entry name" value="IDURONATE 2-SULFATASE"/>
    <property type="match status" value="1"/>
</dbReference>
<feature type="domain" description="Sulfatase N-terminal" evidence="3">
    <location>
        <begin position="4"/>
        <end position="359"/>
    </location>
</feature>
<dbReference type="PANTHER" id="PTHR45953">
    <property type="entry name" value="IDURONATE 2-SULFATASE"/>
    <property type="match status" value="1"/>
</dbReference>
<dbReference type="Pfam" id="PF00884">
    <property type="entry name" value="Sulfatase"/>
    <property type="match status" value="1"/>
</dbReference>
<dbReference type="SUPFAM" id="SSF53649">
    <property type="entry name" value="Alkaline phosphatase-like"/>
    <property type="match status" value="1"/>
</dbReference>
<dbReference type="GO" id="GO:0008484">
    <property type="term" value="F:sulfuric ester hydrolase activity"/>
    <property type="evidence" value="ECO:0007669"/>
    <property type="project" value="TreeGrafter"/>
</dbReference>
<reference evidence="4 5" key="1">
    <citation type="submission" date="2019-02" db="EMBL/GenBank/DDBJ databases">
        <title>Draft genome sequences of novel Actinobacteria.</title>
        <authorList>
            <person name="Sahin N."/>
            <person name="Ay H."/>
            <person name="Saygin H."/>
        </authorList>
    </citation>
    <scope>NUCLEOTIDE SEQUENCE [LARGE SCALE GENOMIC DNA]</scope>
    <source>
        <strain evidence="4 5">16K104</strain>
    </source>
</reference>
<evidence type="ECO:0000313" key="4">
    <source>
        <dbReference type="EMBL" id="TDD19011.1"/>
    </source>
</evidence>
<dbReference type="InterPro" id="IPR017850">
    <property type="entry name" value="Alkaline_phosphatase_core_sf"/>
</dbReference>
<dbReference type="AlphaFoldDB" id="A0A4R4WKK2"/>
<dbReference type="GO" id="GO:0005737">
    <property type="term" value="C:cytoplasm"/>
    <property type="evidence" value="ECO:0007669"/>
    <property type="project" value="TreeGrafter"/>
</dbReference>
<organism evidence="4 5">
    <name type="scientific">Kribbella turkmenica</name>
    <dbReference type="NCBI Taxonomy" id="2530375"/>
    <lineage>
        <taxon>Bacteria</taxon>
        <taxon>Bacillati</taxon>
        <taxon>Actinomycetota</taxon>
        <taxon>Actinomycetes</taxon>
        <taxon>Propionibacteriales</taxon>
        <taxon>Kribbellaceae</taxon>
        <taxon>Kribbella</taxon>
    </lineage>
</organism>
<dbReference type="Gene3D" id="3.40.720.10">
    <property type="entry name" value="Alkaline Phosphatase, subunit A"/>
    <property type="match status" value="1"/>
</dbReference>
<accession>A0A4R4WKK2</accession>
<keyword evidence="2" id="KW-0378">Hydrolase</keyword>
<sequence>MNQPNILLLCTDQQRYDALGAQGNDEISTPNLDRLAEQGALFDQCYVQNPVCAPSRASLMTSRYVHSHGLWANGVSLPAGERIFTRDLADAGYDCGLVGKFHLAACIDGRTEQRHDDGFRLFRWAHDAGHESPENQYHRWLEQRFPELYDQARDPASPVQYGSLPAEAHLTRWTAEETIGFLRDGRDPDKPFFLVANFFDPHHPFEAPPEYLARYDAGAISKPVGAPEELDTKPAIYAEASKRSYAGHAKGFAEYTPEEVQQARAAYYAMVTFVDDEIGRILDVLDEQGLADNTIVVFTSDHGEMLGDHQLMLKGPMMFDCAVRVPLIVRWPGVVPAGRRHDELVQWIDLAPTFIQAAGLPPVPNHQGRSLLALLRGDGERFRGWALSEHRNSSHPYEPGVYTTMLRHDHWKAVVHHGAPVTSRDRTGELYDLCADPHELTNLWDDPEHTHVRLSMQEMLLDVLVATEDRSQPREGYW</sequence>
<dbReference type="GO" id="GO:0046872">
    <property type="term" value="F:metal ion binding"/>
    <property type="evidence" value="ECO:0007669"/>
    <property type="project" value="UniProtKB-KW"/>
</dbReference>
<dbReference type="OrthoDB" id="9777306at2"/>
<keyword evidence="5" id="KW-1185">Reference proteome</keyword>
<evidence type="ECO:0000313" key="5">
    <source>
        <dbReference type="Proteomes" id="UP000295172"/>
    </source>
</evidence>
<keyword evidence="1" id="KW-0479">Metal-binding</keyword>
<protein>
    <submittedName>
        <fullName evidence="4">DUF229 domain-containing protein</fullName>
    </submittedName>
</protein>
<dbReference type="InterPro" id="IPR000917">
    <property type="entry name" value="Sulfatase_N"/>
</dbReference>
<evidence type="ECO:0000256" key="1">
    <source>
        <dbReference type="ARBA" id="ARBA00022723"/>
    </source>
</evidence>
<name>A0A4R4WKK2_9ACTN</name>
<evidence type="ECO:0000256" key="2">
    <source>
        <dbReference type="ARBA" id="ARBA00022801"/>
    </source>
</evidence>
<proteinExistence type="predicted"/>
<evidence type="ECO:0000259" key="3">
    <source>
        <dbReference type="Pfam" id="PF00884"/>
    </source>
</evidence>
<dbReference type="EMBL" id="SMKR01000122">
    <property type="protein sequence ID" value="TDD19011.1"/>
    <property type="molecule type" value="Genomic_DNA"/>
</dbReference>